<dbReference type="AlphaFoldDB" id="X0SU63"/>
<comment type="subcellular location">
    <subcellularLocation>
        <location evidence="1">Membrane</location>
        <topology evidence="1">Multi-pass membrane protein</topology>
    </subcellularLocation>
</comment>
<dbReference type="FunFam" id="1.20.1250.20:FF:000503">
    <property type="entry name" value="Drug resistance transporter, EmrB/QacA subfamily"/>
    <property type="match status" value="1"/>
</dbReference>
<dbReference type="InterPro" id="IPR036259">
    <property type="entry name" value="MFS_trans_sf"/>
</dbReference>
<feature type="transmembrane region" description="Helical" evidence="6">
    <location>
        <begin position="116"/>
        <end position="134"/>
    </location>
</feature>
<evidence type="ECO:0000256" key="1">
    <source>
        <dbReference type="ARBA" id="ARBA00004141"/>
    </source>
</evidence>
<dbReference type="InterPro" id="IPR020846">
    <property type="entry name" value="MFS_dom"/>
</dbReference>
<evidence type="ECO:0000313" key="8">
    <source>
        <dbReference type="EMBL" id="GAF84733.1"/>
    </source>
</evidence>
<dbReference type="PROSITE" id="PS50850">
    <property type="entry name" value="MFS"/>
    <property type="match status" value="1"/>
</dbReference>
<proteinExistence type="predicted"/>
<keyword evidence="5 6" id="KW-0472">Membrane</keyword>
<feature type="domain" description="Major facilitator superfamily (MFS) profile" evidence="7">
    <location>
        <begin position="1"/>
        <end position="350"/>
    </location>
</feature>
<feature type="transmembrane region" description="Helical" evidence="6">
    <location>
        <begin position="219"/>
        <end position="238"/>
    </location>
</feature>
<keyword evidence="3 6" id="KW-0812">Transmembrane</keyword>
<protein>
    <recommendedName>
        <fullName evidence="7">Major facilitator superfamily (MFS) profile domain-containing protein</fullName>
    </recommendedName>
</protein>
<dbReference type="GO" id="GO:0022857">
    <property type="term" value="F:transmembrane transporter activity"/>
    <property type="evidence" value="ECO:0007669"/>
    <property type="project" value="InterPro"/>
</dbReference>
<feature type="transmembrane region" description="Helical" evidence="6">
    <location>
        <begin position="29"/>
        <end position="50"/>
    </location>
</feature>
<dbReference type="InterPro" id="IPR011701">
    <property type="entry name" value="MFS"/>
</dbReference>
<name>X0SU63_9ZZZZ</name>
<feature type="transmembrane region" description="Helical" evidence="6">
    <location>
        <begin position="188"/>
        <end position="207"/>
    </location>
</feature>
<dbReference type="PANTHER" id="PTHR42718">
    <property type="entry name" value="MAJOR FACILITATOR SUPERFAMILY MULTIDRUG TRANSPORTER MFSC"/>
    <property type="match status" value="1"/>
</dbReference>
<gene>
    <name evidence="8" type="ORF">S01H1_04511</name>
</gene>
<evidence type="ECO:0000256" key="6">
    <source>
        <dbReference type="SAM" id="Phobius"/>
    </source>
</evidence>
<reference evidence="8" key="1">
    <citation type="journal article" date="2014" name="Front. Microbiol.">
        <title>High frequency of phylogenetically diverse reductive dehalogenase-homologous genes in deep subseafloor sedimentary metagenomes.</title>
        <authorList>
            <person name="Kawai M."/>
            <person name="Futagami T."/>
            <person name="Toyoda A."/>
            <person name="Takaki Y."/>
            <person name="Nishi S."/>
            <person name="Hori S."/>
            <person name="Arai W."/>
            <person name="Tsubouchi T."/>
            <person name="Morono Y."/>
            <person name="Uchiyama I."/>
            <person name="Ito T."/>
            <person name="Fujiyama A."/>
            <person name="Inagaki F."/>
            <person name="Takami H."/>
        </authorList>
    </citation>
    <scope>NUCLEOTIDE SEQUENCE</scope>
    <source>
        <strain evidence="8">Expedition CK06-06</strain>
    </source>
</reference>
<evidence type="ECO:0000256" key="3">
    <source>
        <dbReference type="ARBA" id="ARBA00022692"/>
    </source>
</evidence>
<feature type="non-terminal residue" evidence="8">
    <location>
        <position position="1"/>
    </location>
</feature>
<organism evidence="8">
    <name type="scientific">marine sediment metagenome</name>
    <dbReference type="NCBI Taxonomy" id="412755"/>
    <lineage>
        <taxon>unclassified sequences</taxon>
        <taxon>metagenomes</taxon>
        <taxon>ecological metagenomes</taxon>
    </lineage>
</organism>
<feature type="transmembrane region" description="Helical" evidence="6">
    <location>
        <begin position="291"/>
        <end position="308"/>
    </location>
</feature>
<evidence type="ECO:0000256" key="2">
    <source>
        <dbReference type="ARBA" id="ARBA00022448"/>
    </source>
</evidence>
<dbReference type="Pfam" id="PF07690">
    <property type="entry name" value="MFS_1"/>
    <property type="match status" value="2"/>
</dbReference>
<evidence type="ECO:0000256" key="5">
    <source>
        <dbReference type="ARBA" id="ARBA00023136"/>
    </source>
</evidence>
<dbReference type="GO" id="GO:0016020">
    <property type="term" value="C:membrane"/>
    <property type="evidence" value="ECO:0007669"/>
    <property type="project" value="UniProtKB-SubCell"/>
</dbReference>
<feature type="transmembrane region" description="Helical" evidence="6">
    <location>
        <begin position="244"/>
        <end position="261"/>
    </location>
</feature>
<evidence type="ECO:0000256" key="4">
    <source>
        <dbReference type="ARBA" id="ARBA00022989"/>
    </source>
</evidence>
<feature type="transmembrane region" description="Helical" evidence="6">
    <location>
        <begin position="90"/>
        <end position="110"/>
    </location>
</feature>
<feature type="transmembrane region" description="Helical" evidence="6">
    <location>
        <begin position="155"/>
        <end position="182"/>
    </location>
</feature>
<dbReference type="CDD" id="cd17321">
    <property type="entry name" value="MFS_MMR_MDR_like"/>
    <property type="match status" value="1"/>
</dbReference>
<dbReference type="SUPFAM" id="SSF103473">
    <property type="entry name" value="MFS general substrate transporter"/>
    <property type="match status" value="1"/>
</dbReference>
<feature type="transmembrane region" description="Helical" evidence="6">
    <location>
        <begin position="6"/>
        <end position="22"/>
    </location>
</feature>
<feature type="transmembrane region" description="Helical" evidence="6">
    <location>
        <begin position="56"/>
        <end position="78"/>
    </location>
</feature>
<dbReference type="EMBL" id="BARS01002379">
    <property type="protein sequence ID" value="GAF84733.1"/>
    <property type="molecule type" value="Genomic_DNA"/>
</dbReference>
<sequence length="350" mass="37501">QGIGGAMIFGTGVAMLTSVFPLGERGRALGINVAAVYLGLSLGPFVGGFLTQHLGWRSIFIVNVPLGLIVIALILWKLKGDWATAKGERFDLPGSLIYSLMLVAIMYGFSLLPAMAGGWLILAGVVALVAFVWWEMRVQSPVLNIGLFRNNAVFAFSNLAALINYSATFAVAFLLSLYLQYIKGFSPQYAGVILVSQPVVQAVFSPIAGRLSDRIEPRILASAGMALTVVGLSMFTFLSAETSLAFIIGSLVLLGFGLALFSSPNTNAVMSSVENRSYGVASATLATMRQVGMMLSMGVAMLLFSVYIGRVQITPEYHELFLRSVKVAFIIFACFCFGGIFASLARGRVR</sequence>
<feature type="transmembrane region" description="Helical" evidence="6">
    <location>
        <begin position="320"/>
        <end position="345"/>
    </location>
</feature>
<accession>X0SU63</accession>
<keyword evidence="4 6" id="KW-1133">Transmembrane helix</keyword>
<dbReference type="PANTHER" id="PTHR42718:SF9">
    <property type="entry name" value="MAJOR FACILITATOR SUPERFAMILY MULTIDRUG TRANSPORTER MFSC"/>
    <property type="match status" value="1"/>
</dbReference>
<dbReference type="Gene3D" id="1.20.1250.20">
    <property type="entry name" value="MFS general substrate transporter like domains"/>
    <property type="match status" value="2"/>
</dbReference>
<comment type="caution">
    <text evidence="8">The sequence shown here is derived from an EMBL/GenBank/DDBJ whole genome shotgun (WGS) entry which is preliminary data.</text>
</comment>
<keyword evidence="2" id="KW-0813">Transport</keyword>
<evidence type="ECO:0000259" key="7">
    <source>
        <dbReference type="PROSITE" id="PS50850"/>
    </source>
</evidence>